<sequence>MTHGADAATPAKIPFSGWKDVVFRVKDQVAKDRVGLLAAGVAFYGLLALFPAITAVIAISGLLIEPSRIVAQLNGFSGLMPEEVITIITKQATSVAGSRQGGLGFTAILGLLIAFYSASKGTASLIQGLNVAYDEEETRGFIERVLVTFALTLMLIAGLICGLTATLAVPVILAFVDMGSAVAMLVNAALWLGLISLTIVGLSVLYRFAPSRDTPEWQWTSVGAVVGCLVWIAASASFAFFVSKFSYYNQSFGALAGVVVLLMWFWISAYIILMGAELNAELEAQARAGTAVGIDDETGPRGTAKADKPSALADT</sequence>
<protein>
    <submittedName>
        <fullName evidence="8">Membrane protein</fullName>
    </submittedName>
</protein>
<feature type="transmembrane region" description="Helical" evidence="7">
    <location>
        <begin position="221"/>
        <end position="242"/>
    </location>
</feature>
<feature type="region of interest" description="Disordered" evidence="6">
    <location>
        <begin position="293"/>
        <end position="315"/>
    </location>
</feature>
<keyword evidence="4 7" id="KW-1133">Transmembrane helix</keyword>
<evidence type="ECO:0000256" key="1">
    <source>
        <dbReference type="ARBA" id="ARBA00004651"/>
    </source>
</evidence>
<dbReference type="Pfam" id="PF03631">
    <property type="entry name" value="Virul_fac_BrkB"/>
    <property type="match status" value="1"/>
</dbReference>
<feature type="transmembrane region" description="Helical" evidence="7">
    <location>
        <begin position="41"/>
        <end position="64"/>
    </location>
</feature>
<proteinExistence type="predicted"/>
<feature type="transmembrane region" description="Helical" evidence="7">
    <location>
        <begin position="103"/>
        <end position="126"/>
    </location>
</feature>
<dbReference type="STRING" id="74348.SAMN04488523_1202"/>
<feature type="transmembrane region" description="Helical" evidence="7">
    <location>
        <begin position="146"/>
        <end position="176"/>
    </location>
</feature>
<evidence type="ECO:0000256" key="3">
    <source>
        <dbReference type="ARBA" id="ARBA00022692"/>
    </source>
</evidence>
<dbReference type="NCBIfam" id="TIGR00765">
    <property type="entry name" value="yihY_not_rbn"/>
    <property type="match status" value="1"/>
</dbReference>
<evidence type="ECO:0000256" key="4">
    <source>
        <dbReference type="ARBA" id="ARBA00022989"/>
    </source>
</evidence>
<feature type="transmembrane region" description="Helical" evidence="7">
    <location>
        <begin position="254"/>
        <end position="273"/>
    </location>
</feature>
<keyword evidence="5 7" id="KW-0472">Membrane</keyword>
<keyword evidence="9" id="KW-1185">Reference proteome</keyword>
<comment type="subcellular location">
    <subcellularLocation>
        <location evidence="1">Cell membrane</location>
        <topology evidence="1">Multi-pass membrane protein</topology>
    </subcellularLocation>
</comment>
<dbReference type="PANTHER" id="PTHR30213:SF0">
    <property type="entry name" value="UPF0761 MEMBRANE PROTEIN YIHY"/>
    <property type="match status" value="1"/>
</dbReference>
<dbReference type="Proteomes" id="UP000198977">
    <property type="component" value="Unassembled WGS sequence"/>
</dbReference>
<dbReference type="PANTHER" id="PTHR30213">
    <property type="entry name" value="INNER MEMBRANE PROTEIN YHJD"/>
    <property type="match status" value="1"/>
</dbReference>
<reference evidence="8 9" key="1">
    <citation type="submission" date="2016-10" db="EMBL/GenBank/DDBJ databases">
        <authorList>
            <person name="de Groot N.N."/>
        </authorList>
    </citation>
    <scope>NUCLEOTIDE SEQUENCE [LARGE SCALE GENOMIC DNA]</scope>
    <source>
        <strain evidence="8 9">DSM 11443</strain>
    </source>
</reference>
<evidence type="ECO:0000313" key="8">
    <source>
        <dbReference type="EMBL" id="SFF12917.1"/>
    </source>
</evidence>
<dbReference type="AlphaFoldDB" id="A0A1I2G7K2"/>
<dbReference type="PIRSF" id="PIRSF035875">
    <property type="entry name" value="RNase_BN"/>
    <property type="match status" value="1"/>
</dbReference>
<keyword evidence="3 7" id="KW-0812">Transmembrane</keyword>
<organism evidence="8 9">
    <name type="scientific">Sulfitobacter brevis</name>
    <dbReference type="NCBI Taxonomy" id="74348"/>
    <lineage>
        <taxon>Bacteria</taxon>
        <taxon>Pseudomonadati</taxon>
        <taxon>Pseudomonadota</taxon>
        <taxon>Alphaproteobacteria</taxon>
        <taxon>Rhodobacterales</taxon>
        <taxon>Roseobacteraceae</taxon>
        <taxon>Sulfitobacter</taxon>
    </lineage>
</organism>
<dbReference type="OrthoDB" id="9781030at2"/>
<keyword evidence="2" id="KW-1003">Cell membrane</keyword>
<name>A0A1I2G7K2_9RHOB</name>
<dbReference type="InterPro" id="IPR017039">
    <property type="entry name" value="Virul_fac_BrkB"/>
</dbReference>
<evidence type="ECO:0000256" key="2">
    <source>
        <dbReference type="ARBA" id="ARBA00022475"/>
    </source>
</evidence>
<evidence type="ECO:0000256" key="6">
    <source>
        <dbReference type="SAM" id="MobiDB-lite"/>
    </source>
</evidence>
<evidence type="ECO:0000313" key="9">
    <source>
        <dbReference type="Proteomes" id="UP000198977"/>
    </source>
</evidence>
<accession>A0A1I2G7K2</accession>
<evidence type="ECO:0000256" key="7">
    <source>
        <dbReference type="SAM" id="Phobius"/>
    </source>
</evidence>
<dbReference type="RefSeq" id="WP_093925314.1">
    <property type="nucleotide sequence ID" value="NZ_FOMW01000020.1"/>
</dbReference>
<dbReference type="EMBL" id="FOMW01000020">
    <property type="protein sequence ID" value="SFF12917.1"/>
    <property type="molecule type" value="Genomic_DNA"/>
</dbReference>
<evidence type="ECO:0000256" key="5">
    <source>
        <dbReference type="ARBA" id="ARBA00023136"/>
    </source>
</evidence>
<dbReference type="GO" id="GO:0005886">
    <property type="term" value="C:plasma membrane"/>
    <property type="evidence" value="ECO:0007669"/>
    <property type="project" value="UniProtKB-SubCell"/>
</dbReference>
<gene>
    <name evidence="8" type="ORF">SAMN04488523_1202</name>
</gene>
<feature type="transmembrane region" description="Helical" evidence="7">
    <location>
        <begin position="188"/>
        <end position="209"/>
    </location>
</feature>